<organism evidence="1 2">
    <name type="scientific">Streptomyces cyaneogriseus subsp. noncyanogenus</name>
    <dbReference type="NCBI Taxonomy" id="477245"/>
    <lineage>
        <taxon>Bacteria</taxon>
        <taxon>Bacillati</taxon>
        <taxon>Actinomycetota</taxon>
        <taxon>Actinomycetes</taxon>
        <taxon>Kitasatosporales</taxon>
        <taxon>Streptomycetaceae</taxon>
        <taxon>Streptomyces</taxon>
    </lineage>
</organism>
<dbReference type="HOGENOM" id="CLU_1739453_0_0_11"/>
<evidence type="ECO:0000313" key="1">
    <source>
        <dbReference type="EMBL" id="AJP04234.1"/>
    </source>
</evidence>
<accession>A0A0C5G7E9</accession>
<dbReference type="EMBL" id="CP010849">
    <property type="protein sequence ID" value="AJP04234.1"/>
    <property type="molecule type" value="Genomic_DNA"/>
</dbReference>
<evidence type="ECO:0008006" key="3">
    <source>
        <dbReference type="Google" id="ProtNLM"/>
    </source>
</evidence>
<dbReference type="AlphaFoldDB" id="A0A0C5G7E9"/>
<dbReference type="KEGG" id="scw:TU94_24980"/>
<protein>
    <recommendedName>
        <fullName evidence="3">FAD-binding domain-containing protein</fullName>
    </recommendedName>
</protein>
<name>A0A0C5G7E9_9ACTN</name>
<sequence>MVGAVTADGEAVLADLVVDAAGRNSPVGRMLRDLGAPGPLEERDESGFLAYTRCFRAARGTESDVPPWPGAHYESVSTISCAGDSGIRSVSFFVSGEDRACGRSPPWPLCWRRRRRRSAIRCWWNGSWLSAGSLSGRGSLGHRARSCWPR</sequence>
<dbReference type="InterPro" id="IPR036188">
    <property type="entry name" value="FAD/NAD-bd_sf"/>
</dbReference>
<dbReference type="RefSeq" id="WP_044384778.1">
    <property type="nucleotide sequence ID" value="NZ_CP010849.1"/>
</dbReference>
<proteinExistence type="predicted"/>
<keyword evidence="2" id="KW-1185">Reference proteome</keyword>
<dbReference type="SUPFAM" id="SSF51905">
    <property type="entry name" value="FAD/NAD(P)-binding domain"/>
    <property type="match status" value="1"/>
</dbReference>
<gene>
    <name evidence="1" type="ORF">TU94_24980</name>
</gene>
<dbReference type="Proteomes" id="UP000032234">
    <property type="component" value="Chromosome"/>
</dbReference>
<evidence type="ECO:0000313" key="2">
    <source>
        <dbReference type="Proteomes" id="UP000032234"/>
    </source>
</evidence>
<reference evidence="1 2" key="1">
    <citation type="submission" date="2015-02" db="EMBL/GenBank/DDBJ databases">
        <title>Genome sequence of thermotolerant Streptomyces cyaneogriseus subsp. Noncyanogenus NMWT1, the producer of nematocidal antibiotics nemadectin.</title>
        <authorList>
            <person name="Wang H."/>
            <person name="Li C."/>
            <person name="Xiang W."/>
            <person name="Wang X."/>
        </authorList>
    </citation>
    <scope>NUCLEOTIDE SEQUENCE [LARGE SCALE GENOMIC DNA]</scope>
    <source>
        <strain evidence="1 2">NMWT 1</strain>
    </source>
</reference>